<accession>D5H494</accession>
<name>D5H494_SALRM</name>
<evidence type="ECO:0000256" key="3">
    <source>
        <dbReference type="ARBA" id="ARBA00023163"/>
    </source>
</evidence>
<keyword evidence="1" id="KW-0805">Transcription regulation</keyword>
<dbReference type="InterPro" id="IPR036390">
    <property type="entry name" value="WH_DNA-bd_sf"/>
</dbReference>
<dbReference type="InterPro" id="IPR052362">
    <property type="entry name" value="HTH-GbsR_regulator"/>
</dbReference>
<evidence type="ECO:0000313" key="4">
    <source>
        <dbReference type="EMBL" id="CBH22734.1"/>
    </source>
</evidence>
<reference evidence="5" key="2">
    <citation type="submission" date="2010-04" db="EMBL/GenBank/DDBJ databases">
        <title>Genome sequence of Salinibacter ruber M8.</title>
        <authorList>
            <consortium name="Genoscope"/>
        </authorList>
    </citation>
    <scope>NUCLEOTIDE SEQUENCE [LARGE SCALE GENOMIC DNA]</scope>
    <source>
        <strain evidence="5">M8</strain>
        <plasmid evidence="5">pSR56</plasmid>
    </source>
</reference>
<protein>
    <submittedName>
        <fullName evidence="4">Transcriptional regulators</fullName>
    </submittedName>
</protein>
<organism evidence="4 5">
    <name type="scientific">Salinibacter ruber (strain M8)</name>
    <dbReference type="NCBI Taxonomy" id="761659"/>
    <lineage>
        <taxon>Bacteria</taxon>
        <taxon>Pseudomonadati</taxon>
        <taxon>Rhodothermota</taxon>
        <taxon>Rhodothermia</taxon>
        <taxon>Rhodothermales</taxon>
        <taxon>Salinibacteraceae</taxon>
        <taxon>Salinibacter</taxon>
    </lineage>
</organism>
<dbReference type="GO" id="GO:0003677">
    <property type="term" value="F:DNA binding"/>
    <property type="evidence" value="ECO:0007669"/>
    <property type="project" value="UniProtKB-KW"/>
</dbReference>
<geneLocation type="plasmid" evidence="4 5">
    <name>pSR56</name>
</geneLocation>
<dbReference type="SUPFAM" id="SSF46785">
    <property type="entry name" value="Winged helix' DNA-binding domain"/>
    <property type="match status" value="1"/>
</dbReference>
<dbReference type="KEGG" id="srm:SRM_p56016"/>
<dbReference type="GO" id="GO:0003700">
    <property type="term" value="F:DNA-binding transcription factor activity"/>
    <property type="evidence" value="ECO:0007669"/>
    <property type="project" value="InterPro"/>
</dbReference>
<evidence type="ECO:0000256" key="1">
    <source>
        <dbReference type="ARBA" id="ARBA00023015"/>
    </source>
</evidence>
<gene>
    <name evidence="4" type="ORF">SRM_p56016</name>
</gene>
<evidence type="ECO:0000313" key="5">
    <source>
        <dbReference type="Proteomes" id="UP000000933"/>
    </source>
</evidence>
<dbReference type="AlphaFoldDB" id="D5H494"/>
<dbReference type="HOGENOM" id="CLU_1137407_0_0_10"/>
<keyword evidence="4" id="KW-0614">Plasmid</keyword>
<dbReference type="Proteomes" id="UP000000933">
    <property type="component" value="Plasmid pSR56"/>
</dbReference>
<dbReference type="PANTHER" id="PTHR38465:SF1">
    <property type="entry name" value="HTH-TYPE TRANSCRIPTIONAL REGULATOR MJ1563-RELATED"/>
    <property type="match status" value="1"/>
</dbReference>
<keyword evidence="2" id="KW-0238">DNA-binding</keyword>
<dbReference type="Gene3D" id="1.10.10.10">
    <property type="entry name" value="Winged helix-like DNA-binding domain superfamily/Winged helix DNA-binding domain"/>
    <property type="match status" value="1"/>
</dbReference>
<reference evidence="4 5" key="1">
    <citation type="journal article" date="2010" name="ISME J.">
        <title>Fine-scale evolution: genomic, phenotypic and ecological differentiation in two coexisting Salinibacter ruber strains.</title>
        <authorList>
            <person name="Pena A."/>
            <person name="Teeling H."/>
            <person name="Huerta-Cepas J."/>
            <person name="Santos F."/>
            <person name="Yarza P."/>
            <person name="Brito-Echeverria J."/>
            <person name="Lucio M."/>
            <person name="Schmitt-Kopplin P."/>
            <person name="Meseguer I."/>
            <person name="Schenowitz C."/>
            <person name="Dossat C."/>
            <person name="Barbe V."/>
            <person name="Dopazo J."/>
            <person name="Rossello-Mora R."/>
            <person name="Schuler M."/>
            <person name="Glockner F.O."/>
            <person name="Amann R."/>
            <person name="Gabaldon T."/>
            <person name="Anton J."/>
        </authorList>
    </citation>
    <scope>NUCLEOTIDE SEQUENCE [LARGE SCALE GENOMIC DNA]</scope>
    <source>
        <strain evidence="4 5">M8</strain>
        <plasmid evidence="5">pSR56</plasmid>
    </source>
</reference>
<dbReference type="InterPro" id="IPR036388">
    <property type="entry name" value="WH-like_DNA-bd_sf"/>
</dbReference>
<sequence>MIAETQDRGELKIVANSRSWRTQYLKASGPAEPAKQAGGARMPVASSPHLTPALRLPLSYLLLLISAQSRGHRGMAHSNQLSETERDFIEEIGNGYESRGLRRLQGLILGTLLTKGDPVSLDKLTEVLGRTKGPISISVRRLEDLGLARKVEGPNNRRNYYASHPNVFFKSFAQLKLPTVRKNKDLAERLLARIAAGEESSEQTTESLRHMEAFYSLLESFLEDFAERWAEVRQERFETDEAAP</sequence>
<proteinExistence type="predicted"/>
<keyword evidence="3" id="KW-0804">Transcription</keyword>
<dbReference type="EMBL" id="FP565811">
    <property type="protein sequence ID" value="CBH22734.1"/>
    <property type="molecule type" value="Genomic_DNA"/>
</dbReference>
<evidence type="ECO:0000256" key="2">
    <source>
        <dbReference type="ARBA" id="ARBA00023125"/>
    </source>
</evidence>
<dbReference type="PANTHER" id="PTHR38465">
    <property type="entry name" value="HTH-TYPE TRANSCRIPTIONAL REGULATOR MJ1563-RELATED"/>
    <property type="match status" value="1"/>
</dbReference>